<sequence>MKTIILICLILMVECLPLMSVEDYKQTSLIVNILSCVFQFIEVILVIIFALYKMNQ</sequence>
<evidence type="ECO:0000313" key="2">
    <source>
        <dbReference type="EMBL" id="ABC61242.1"/>
    </source>
</evidence>
<name>Q1A4I8_9BBAC</name>
<dbReference type="Proteomes" id="UP000202317">
    <property type="component" value="Segment"/>
</dbReference>
<dbReference type="EMBL" id="DQ333351">
    <property type="protein sequence ID" value="ABC61242.1"/>
    <property type="molecule type" value="Genomic_DNA"/>
</dbReference>
<organism evidence="2 3">
    <name type="scientific">Choristoneura occidentalis granulovirus</name>
    <dbReference type="NCBI Taxonomy" id="364745"/>
    <lineage>
        <taxon>Viruses</taxon>
        <taxon>Viruses incertae sedis</taxon>
        <taxon>Naldaviricetes</taxon>
        <taxon>Lefavirales</taxon>
        <taxon>Baculoviridae</taxon>
        <taxon>Betabaculovirus</taxon>
        <taxon>Betabaculovirus chofumiferanae</taxon>
    </lineage>
</organism>
<evidence type="ECO:0000313" key="3">
    <source>
        <dbReference type="Proteomes" id="UP000202317"/>
    </source>
</evidence>
<protein>
    <submittedName>
        <fullName evidence="2">Uncharacterized protein</fullName>
    </submittedName>
</protein>
<dbReference type="RefSeq" id="YP_654529.1">
    <property type="nucleotide sequence ID" value="NC_008168.1"/>
</dbReference>
<proteinExistence type="predicted"/>
<accession>Q1A4I8</accession>
<dbReference type="GeneID" id="4155931"/>
<keyword evidence="1" id="KW-0472">Membrane</keyword>
<keyword evidence="1" id="KW-0812">Transmembrane</keyword>
<reference evidence="2 3" key="1">
    <citation type="journal article" date="2006" name="J. Gen. Virol.">
        <title>Sequence analysis of the Choristoneura occidentalis granulovirus genome.</title>
        <authorList>
            <person name="Escasa S.R."/>
            <person name="Lauzon H.A.M."/>
            <person name="Mathur A.C."/>
            <person name="Krell P.J."/>
            <person name="Arif B.M."/>
        </authorList>
    </citation>
    <scope>NUCLEOTIDE SEQUENCE [LARGE SCALE GENOMIC DNA]</scope>
</reference>
<feature type="transmembrane region" description="Helical" evidence="1">
    <location>
        <begin position="31"/>
        <end position="52"/>
    </location>
</feature>
<dbReference type="KEGG" id="vg:4155931"/>
<evidence type="ECO:0000256" key="1">
    <source>
        <dbReference type="SAM" id="Phobius"/>
    </source>
</evidence>
<keyword evidence="1" id="KW-1133">Transmembrane helix</keyword>
<keyword evidence="3" id="KW-1185">Reference proteome</keyword>
<dbReference type="OrthoDB" id="41170at10239"/>